<dbReference type="STRING" id="362418.IW19_10095"/>
<evidence type="ECO:0000259" key="1">
    <source>
        <dbReference type="Pfam" id="PF01966"/>
    </source>
</evidence>
<proteinExistence type="predicted"/>
<keyword evidence="3" id="KW-1185">Reference proteome</keyword>
<dbReference type="RefSeq" id="WP_035683636.1">
    <property type="nucleotide sequence ID" value="NZ_JPRL01000001.1"/>
</dbReference>
<reference evidence="2 3" key="1">
    <citation type="submission" date="2014-07" db="EMBL/GenBank/DDBJ databases">
        <title>Genome of Flavobacterium reichenbachii LMG 25512.</title>
        <authorList>
            <person name="Stropko S.J."/>
            <person name="Pipes S.E."/>
            <person name="Newman J.D."/>
        </authorList>
    </citation>
    <scope>NUCLEOTIDE SEQUENCE [LARGE SCALE GENOMIC DNA]</scope>
    <source>
        <strain evidence="2 3">LMG 25512</strain>
    </source>
</reference>
<sequence>MNNWSIDDLQKTWHLVSKLHEGQKYGGEEEGLQIEYINHIGSVTFEIINALNHSPALNGDLAVKCALLHDTIEDTEISFEKVKVLFGQEVANGVSALTKDTTLKDKSAQMEHSLSRITQQPKEVWSVKMADRICNLYAPPYYWTNEKIIEYHKESLLIYDTLKEGNIYLANRLKEKIENYKLFFK</sequence>
<dbReference type="AlphaFoldDB" id="A0A085ZN36"/>
<evidence type="ECO:0000313" key="2">
    <source>
        <dbReference type="EMBL" id="KFF05850.1"/>
    </source>
</evidence>
<dbReference type="SUPFAM" id="SSF109604">
    <property type="entry name" value="HD-domain/PDEase-like"/>
    <property type="match status" value="1"/>
</dbReference>
<dbReference type="Gene3D" id="1.10.3210.10">
    <property type="entry name" value="Hypothetical protein af1432"/>
    <property type="match status" value="1"/>
</dbReference>
<protein>
    <submittedName>
        <fullName evidence="2">Guanosine-3',5'-bis(Diphosphate) 3'-pyrophosphohydrolase</fullName>
    </submittedName>
</protein>
<dbReference type="Pfam" id="PF01966">
    <property type="entry name" value="HD"/>
    <property type="match status" value="1"/>
</dbReference>
<dbReference type="Proteomes" id="UP000028715">
    <property type="component" value="Unassembled WGS sequence"/>
</dbReference>
<dbReference type="OrthoDB" id="9802385at2"/>
<dbReference type="InterPro" id="IPR052194">
    <property type="entry name" value="MESH1"/>
</dbReference>
<gene>
    <name evidence="2" type="ORF">IW19_10095</name>
</gene>
<dbReference type="InterPro" id="IPR006674">
    <property type="entry name" value="HD_domain"/>
</dbReference>
<accession>A0A085ZN36</accession>
<evidence type="ECO:0000313" key="3">
    <source>
        <dbReference type="Proteomes" id="UP000028715"/>
    </source>
</evidence>
<dbReference type="PANTHER" id="PTHR46246:SF1">
    <property type="entry name" value="GUANOSINE-3',5'-BIS(DIPHOSPHATE) 3'-PYROPHOSPHOHYDROLASE MESH1"/>
    <property type="match status" value="1"/>
</dbReference>
<dbReference type="GO" id="GO:0008893">
    <property type="term" value="F:guanosine-3',5'-bis(diphosphate) 3'-diphosphatase activity"/>
    <property type="evidence" value="ECO:0007669"/>
    <property type="project" value="TreeGrafter"/>
</dbReference>
<keyword evidence="2" id="KW-0378">Hydrolase</keyword>
<comment type="caution">
    <text evidence="2">The sequence shown here is derived from an EMBL/GenBank/DDBJ whole genome shotgun (WGS) entry which is preliminary data.</text>
</comment>
<organism evidence="2 3">
    <name type="scientific">Flavobacterium reichenbachii</name>
    <dbReference type="NCBI Taxonomy" id="362418"/>
    <lineage>
        <taxon>Bacteria</taxon>
        <taxon>Pseudomonadati</taxon>
        <taxon>Bacteroidota</taxon>
        <taxon>Flavobacteriia</taxon>
        <taxon>Flavobacteriales</taxon>
        <taxon>Flavobacteriaceae</taxon>
        <taxon>Flavobacterium</taxon>
    </lineage>
</organism>
<name>A0A085ZN36_9FLAO</name>
<dbReference type="eggNOG" id="COG0317">
    <property type="taxonomic scope" value="Bacteria"/>
</dbReference>
<feature type="domain" description="HD" evidence="1">
    <location>
        <begin position="46"/>
        <end position="135"/>
    </location>
</feature>
<dbReference type="PANTHER" id="PTHR46246">
    <property type="entry name" value="GUANOSINE-3',5'-BIS(DIPHOSPHATE) 3'-PYROPHOSPHOHYDROLASE MESH1"/>
    <property type="match status" value="1"/>
</dbReference>
<dbReference type="EMBL" id="JPRL01000001">
    <property type="protein sequence ID" value="KFF05850.1"/>
    <property type="molecule type" value="Genomic_DNA"/>
</dbReference>